<evidence type="ECO:0000313" key="3">
    <source>
        <dbReference type="Proteomes" id="UP001596042"/>
    </source>
</evidence>
<comment type="caution">
    <text evidence="2">The sequence shown here is derived from an EMBL/GenBank/DDBJ whole genome shotgun (WGS) entry which is preliminary data.</text>
</comment>
<dbReference type="Gene3D" id="3.90.190.10">
    <property type="entry name" value="Protein tyrosine phosphatase superfamily"/>
    <property type="match status" value="1"/>
</dbReference>
<dbReference type="PROSITE" id="PS50056">
    <property type="entry name" value="TYR_PHOSPHATASE_2"/>
    <property type="match status" value="1"/>
</dbReference>
<accession>A0ABV9H3S8</accession>
<dbReference type="InterPro" id="IPR029021">
    <property type="entry name" value="Prot-tyrosine_phosphatase-like"/>
</dbReference>
<sequence>MSSVIVCPQSQLAEQIVLHRPSHIVTLTSGEVCTIAANHAFARLVLAFNDITEPRAGLVLPEVGHVAQLLDFVRAWPRHAPLLIHCHAGVSRSPAAAFITAAALMPEQDEARLAMQLRRLSPSATPNIRLIALADQLLARQGRMETAIRTIGRGADAFEGEVFSLPIRP</sequence>
<gene>
    <name evidence="2" type="ORF">ACFO1V_02690</name>
</gene>
<keyword evidence="3" id="KW-1185">Reference proteome</keyword>
<protein>
    <submittedName>
        <fullName evidence="2">Tyrosine phosphatase family protein</fullName>
    </submittedName>
</protein>
<evidence type="ECO:0000313" key="2">
    <source>
        <dbReference type="EMBL" id="MFC4624141.1"/>
    </source>
</evidence>
<dbReference type="SUPFAM" id="SSF52799">
    <property type="entry name" value="(Phosphotyrosine protein) phosphatases II"/>
    <property type="match status" value="1"/>
</dbReference>
<dbReference type="PROSITE" id="PS00383">
    <property type="entry name" value="TYR_PHOSPHATASE_1"/>
    <property type="match status" value="1"/>
</dbReference>
<evidence type="ECO:0000259" key="1">
    <source>
        <dbReference type="PROSITE" id="PS50056"/>
    </source>
</evidence>
<reference evidence="3" key="1">
    <citation type="journal article" date="2019" name="Int. J. Syst. Evol. Microbiol.">
        <title>The Global Catalogue of Microorganisms (GCM) 10K type strain sequencing project: providing services to taxonomists for standard genome sequencing and annotation.</title>
        <authorList>
            <consortium name="The Broad Institute Genomics Platform"/>
            <consortium name="The Broad Institute Genome Sequencing Center for Infectious Disease"/>
            <person name="Wu L."/>
            <person name="Ma J."/>
        </authorList>
    </citation>
    <scope>NUCLEOTIDE SEQUENCE [LARGE SCALE GENOMIC DNA]</scope>
    <source>
        <strain evidence="3">CGMCC 1.15731</strain>
    </source>
</reference>
<feature type="domain" description="Tyrosine specific protein phosphatases" evidence="1">
    <location>
        <begin position="67"/>
        <end position="130"/>
    </location>
</feature>
<dbReference type="Proteomes" id="UP001596042">
    <property type="component" value="Unassembled WGS sequence"/>
</dbReference>
<name>A0ABV9H3S8_9HYPH</name>
<dbReference type="RefSeq" id="WP_374832289.1">
    <property type="nucleotide sequence ID" value="NZ_JBHEEZ010000014.1"/>
</dbReference>
<dbReference type="InterPro" id="IPR000387">
    <property type="entry name" value="Tyr_Pase_dom"/>
</dbReference>
<dbReference type="EMBL" id="JBHSEL010000031">
    <property type="protein sequence ID" value="MFC4624141.1"/>
    <property type="molecule type" value="Genomic_DNA"/>
</dbReference>
<dbReference type="InterPro" id="IPR016130">
    <property type="entry name" value="Tyr_Pase_AS"/>
</dbReference>
<organism evidence="2 3">
    <name type="scientific">Daeguia caeni</name>
    <dbReference type="NCBI Taxonomy" id="439612"/>
    <lineage>
        <taxon>Bacteria</taxon>
        <taxon>Pseudomonadati</taxon>
        <taxon>Pseudomonadota</taxon>
        <taxon>Alphaproteobacteria</taxon>
        <taxon>Hyphomicrobiales</taxon>
        <taxon>Brucellaceae</taxon>
        <taxon>Daeguia</taxon>
    </lineage>
</organism>
<proteinExistence type="predicted"/>